<dbReference type="AlphaFoldDB" id="A0ABD0BL39"/>
<reference evidence="1 2" key="1">
    <citation type="submission" date="2021-11" db="EMBL/GenBank/DDBJ databases">
        <title>Whole genome sequences of diphtheriae toxin producing Corynebacterium ulcerans isolates from cats in Osaka, Japan.</title>
        <authorList>
            <person name="Umeda K."/>
            <person name="Hirai Y."/>
        </authorList>
    </citation>
    <scope>NUCLEOTIDE SEQUENCE [LARGE SCALE GENOMIC DNA]</scope>
    <source>
        <strain evidence="1 2">12109B-1</strain>
    </source>
</reference>
<sequence length="88" mass="9818">MKEDIDFGPCVKTDKGYGPTLDVVGLTAASRMWESVLLSHRRAHGCSSLEHSGRYWGHEHLLCMLREINDVDHTCDANGDAVEPQGFF</sequence>
<organism evidence="1 2">
    <name type="scientific">Corynebacterium ulcerans</name>
    <dbReference type="NCBI Taxonomy" id="65058"/>
    <lineage>
        <taxon>Bacteria</taxon>
        <taxon>Bacillati</taxon>
        <taxon>Actinomycetota</taxon>
        <taxon>Actinomycetes</taxon>
        <taxon>Mycobacteriales</taxon>
        <taxon>Corynebacteriaceae</taxon>
        <taxon>Corynebacterium</taxon>
    </lineage>
</organism>
<evidence type="ECO:0000313" key="2">
    <source>
        <dbReference type="Proteomes" id="UP001205910"/>
    </source>
</evidence>
<dbReference type="EMBL" id="BQFK01000004">
    <property type="protein sequence ID" value="GJJ43431.1"/>
    <property type="molecule type" value="Genomic_DNA"/>
</dbReference>
<gene>
    <name evidence="1" type="ORF">CULCOIPH005_16200</name>
</gene>
<comment type="caution">
    <text evidence="1">The sequence shown here is derived from an EMBL/GenBank/DDBJ whole genome shotgun (WGS) entry which is preliminary data.</text>
</comment>
<proteinExistence type="predicted"/>
<evidence type="ECO:0000313" key="1">
    <source>
        <dbReference type="EMBL" id="GJJ43431.1"/>
    </source>
</evidence>
<name>A0ABD0BL39_CORUL</name>
<accession>A0ABD0BL39</accession>
<dbReference type="Proteomes" id="UP001205910">
    <property type="component" value="Unassembled WGS sequence"/>
</dbReference>
<protein>
    <submittedName>
        <fullName evidence="1">Uncharacterized protein</fullName>
    </submittedName>
</protein>